<accession>A0A927MQL2</accession>
<dbReference type="InterPro" id="IPR013493">
    <property type="entry name" value="CHP02677"/>
</dbReference>
<name>A0A927MQL2_9ACTN</name>
<dbReference type="AlphaFoldDB" id="A0A927MQL2"/>
<reference evidence="1" key="1">
    <citation type="submission" date="2020-10" db="EMBL/GenBank/DDBJ databases">
        <title>Sequencing the genomes of 1000 actinobacteria strains.</title>
        <authorList>
            <person name="Klenk H.-P."/>
        </authorList>
    </citation>
    <scope>NUCLEOTIDE SEQUENCE</scope>
    <source>
        <strain evidence="1">DSM 45354</strain>
    </source>
</reference>
<dbReference type="RefSeq" id="WP_202896176.1">
    <property type="nucleotide sequence ID" value="NZ_BAABJL010000126.1"/>
</dbReference>
<dbReference type="EMBL" id="JADBEM010000001">
    <property type="protein sequence ID" value="MBE1604541.1"/>
    <property type="molecule type" value="Genomic_DNA"/>
</dbReference>
<evidence type="ECO:0000313" key="1">
    <source>
        <dbReference type="EMBL" id="MBE1604541.1"/>
    </source>
</evidence>
<evidence type="ECO:0000313" key="2">
    <source>
        <dbReference type="Proteomes" id="UP000638648"/>
    </source>
</evidence>
<dbReference type="Pfam" id="PF09660">
    <property type="entry name" value="DUF2397"/>
    <property type="match status" value="1"/>
</dbReference>
<sequence>MEGTESTAPADLDRLAAYTYLTVPDPGSRLVYLQIMRVFAATLLADLSAHDVADRLPHLDGAPLTPESVAARLEQLKEWGNLLPSSRPVKATSIRDYHRARSRYQLSPLGEHVQRQAEEILSTADAVREVSRELLALVARGLDELAAQANGTPGGPEPQAALEEISSLFAQFGQFAESVRDFYAYLGQVIFRYDLDSAEFSGFKELLLDYAETITDDVAHFAPRIQRSLQELTPRLPDILKRIDDHDQGLQRLQAGDGAIAVQRSRGRELDDWNGLRAWFFDETGQGSQVDQLREATLRALQALLANAKRMIRSSTGELSRRRDLLKLAQWFDAADDATAHDLHVAAFGLYGARHLGIAPHPDHEVSATTSWWTGPTVAVPVALRERGSRAPRGRTAGAEDYTGQRELLRKEAEAEAARQHAAAAELRAAARRWGDVRLSGAAGRLLLDMLARCLAVAPPGFEEALASDDDLDLRLRLTRTPEARTVIRSADGDLILDELDVAVHAIAHSREATG</sequence>
<protein>
    <submittedName>
        <fullName evidence="1">Uncharacterized protein (TIGR02677 family)</fullName>
    </submittedName>
</protein>
<keyword evidence="2" id="KW-1185">Reference proteome</keyword>
<dbReference type="Proteomes" id="UP000638648">
    <property type="component" value="Unassembled WGS sequence"/>
</dbReference>
<gene>
    <name evidence="1" type="ORF">HEB94_001389</name>
</gene>
<dbReference type="NCBIfam" id="TIGR02677">
    <property type="entry name" value="TIGR02677 family protein"/>
    <property type="match status" value="1"/>
</dbReference>
<comment type="caution">
    <text evidence="1">The sequence shown here is derived from an EMBL/GenBank/DDBJ whole genome shotgun (WGS) entry which is preliminary data.</text>
</comment>
<proteinExistence type="predicted"/>
<organism evidence="1 2">
    <name type="scientific">Actinopolymorpha pittospori</name>
    <dbReference type="NCBI Taxonomy" id="648752"/>
    <lineage>
        <taxon>Bacteria</taxon>
        <taxon>Bacillati</taxon>
        <taxon>Actinomycetota</taxon>
        <taxon>Actinomycetes</taxon>
        <taxon>Propionibacteriales</taxon>
        <taxon>Actinopolymorphaceae</taxon>
        <taxon>Actinopolymorpha</taxon>
    </lineage>
</organism>